<evidence type="ECO:0000313" key="1">
    <source>
        <dbReference type="EMBL" id="PLR79649.1"/>
    </source>
</evidence>
<protein>
    <recommendedName>
        <fullName evidence="5">YhcU family protein</fullName>
    </recommendedName>
</protein>
<gene>
    <name evidence="1" type="ORF">CU635_21840</name>
    <name evidence="2" type="ORF">CVD25_00560</name>
</gene>
<dbReference type="Pfam" id="PF17326">
    <property type="entry name" value="DUF5365"/>
    <property type="match status" value="1"/>
</dbReference>
<dbReference type="RefSeq" id="WP_101579483.1">
    <property type="nucleotide sequence ID" value="NZ_PGVA01000082.1"/>
</dbReference>
<accession>A0A2N5GFV8</accession>
<dbReference type="OrthoDB" id="2966549at2"/>
<dbReference type="AlphaFoldDB" id="A0A2N5GFV8"/>
<organism evidence="1 3">
    <name type="scientific">Bacillus canaveralius</name>
    <dbReference type="NCBI Taxonomy" id="1403243"/>
    <lineage>
        <taxon>Bacteria</taxon>
        <taxon>Bacillati</taxon>
        <taxon>Bacillota</taxon>
        <taxon>Bacilli</taxon>
        <taxon>Bacillales</taxon>
        <taxon>Bacillaceae</taxon>
        <taxon>Bacillus</taxon>
    </lineage>
</organism>
<proteinExistence type="predicted"/>
<evidence type="ECO:0000313" key="4">
    <source>
        <dbReference type="Proteomes" id="UP000235114"/>
    </source>
</evidence>
<dbReference type="EMBL" id="PGVA01000082">
    <property type="protein sequence ID" value="PLR79649.1"/>
    <property type="molecule type" value="Genomic_DNA"/>
</dbReference>
<sequence>MRVVFASTLGQEEKIRELISYFYSSVFPLYFSDEDIRDFERSKILHTTARHFEYFGTLKEAYRVIVCLQTLISILELSVQEENHQTLFCRNARILNEFSLYFPLTYGQFFEAKSLKNNVFSIYSKAANELLI</sequence>
<comment type="caution">
    <text evidence="1">The sequence shown here is derived from an EMBL/GenBank/DDBJ whole genome shotgun (WGS) entry which is preliminary data.</text>
</comment>
<dbReference type="Proteomes" id="UP000235114">
    <property type="component" value="Unassembled WGS sequence"/>
</dbReference>
<reference evidence="2 4" key="2">
    <citation type="submission" date="2017-12" db="EMBL/GenBank/DDBJ databases">
        <title>Comparative Functional Genomics of Dry Heat Resistant strains isolated from the Viking Spacecraft.</title>
        <authorList>
            <person name="Seuylemezian A."/>
            <person name="Cooper K."/>
            <person name="Vaishampayan P."/>
        </authorList>
    </citation>
    <scope>NUCLEOTIDE SEQUENCE [LARGE SCALE GENOMIC DNA]</scope>
    <source>
        <strain evidence="2 4">ATCC 29669</strain>
    </source>
</reference>
<dbReference type="InterPro" id="IPR020355">
    <property type="entry name" value="Uncharacterised_YhcU"/>
</dbReference>
<dbReference type="Proteomes" id="UP000234951">
    <property type="component" value="Unassembled WGS sequence"/>
</dbReference>
<evidence type="ECO:0000313" key="2">
    <source>
        <dbReference type="EMBL" id="PLS00840.1"/>
    </source>
</evidence>
<dbReference type="EMBL" id="PGVD01000002">
    <property type="protein sequence ID" value="PLS00840.1"/>
    <property type="molecule type" value="Genomic_DNA"/>
</dbReference>
<reference evidence="1 3" key="1">
    <citation type="submission" date="2017-11" db="EMBL/GenBank/DDBJ databases">
        <title>Comparitive Functional Genomics of Dry Heat Resistant strains isolated from the Viking Spacecraft.</title>
        <authorList>
            <person name="Seuylemezian A."/>
            <person name="Cooper K."/>
            <person name="Vaishampayan P."/>
        </authorList>
    </citation>
    <scope>NUCLEOTIDE SEQUENCE [LARGE SCALE GENOMIC DNA]</scope>
    <source>
        <strain evidence="1 3">M4.6</strain>
    </source>
</reference>
<evidence type="ECO:0008006" key="5">
    <source>
        <dbReference type="Google" id="ProtNLM"/>
    </source>
</evidence>
<name>A0A2N5GFV8_9BACI</name>
<evidence type="ECO:0000313" key="3">
    <source>
        <dbReference type="Proteomes" id="UP000234951"/>
    </source>
</evidence>
<keyword evidence="4" id="KW-1185">Reference proteome</keyword>